<keyword evidence="2" id="KW-0813">Transport</keyword>
<feature type="domain" description="Major facilitator superfamily (MFS) profile" evidence="7">
    <location>
        <begin position="1"/>
        <end position="376"/>
    </location>
</feature>
<protein>
    <submittedName>
        <fullName evidence="8">Predicted arabinose efflux permease, MFS family</fullName>
    </submittedName>
</protein>
<dbReference type="InterPro" id="IPR011701">
    <property type="entry name" value="MFS"/>
</dbReference>
<accession>A0A1X7HPB6</accession>
<evidence type="ECO:0000313" key="9">
    <source>
        <dbReference type="Proteomes" id="UP000192940"/>
    </source>
</evidence>
<dbReference type="PROSITE" id="PS50850">
    <property type="entry name" value="MFS"/>
    <property type="match status" value="1"/>
</dbReference>
<reference evidence="8 9" key="1">
    <citation type="submission" date="2017-04" db="EMBL/GenBank/DDBJ databases">
        <authorList>
            <person name="Afonso C.L."/>
            <person name="Miller P.J."/>
            <person name="Scott M.A."/>
            <person name="Spackman E."/>
            <person name="Goraichik I."/>
            <person name="Dimitrov K.M."/>
            <person name="Suarez D.L."/>
            <person name="Swayne D.E."/>
        </authorList>
    </citation>
    <scope>NUCLEOTIDE SEQUENCE [LARGE SCALE GENOMIC DNA]</scope>
    <source>
        <strain evidence="8 9">N3/975</strain>
    </source>
</reference>
<dbReference type="GO" id="GO:0005886">
    <property type="term" value="C:plasma membrane"/>
    <property type="evidence" value="ECO:0007669"/>
    <property type="project" value="UniProtKB-SubCell"/>
</dbReference>
<evidence type="ECO:0000256" key="1">
    <source>
        <dbReference type="ARBA" id="ARBA00004651"/>
    </source>
</evidence>
<evidence type="ECO:0000259" key="7">
    <source>
        <dbReference type="PROSITE" id="PS50850"/>
    </source>
</evidence>
<feature type="transmembrane region" description="Helical" evidence="6">
    <location>
        <begin position="234"/>
        <end position="252"/>
    </location>
</feature>
<dbReference type="STRING" id="1313296.SAMN05661091_4948"/>
<dbReference type="GO" id="GO:0022857">
    <property type="term" value="F:transmembrane transporter activity"/>
    <property type="evidence" value="ECO:0007669"/>
    <property type="project" value="InterPro"/>
</dbReference>
<sequence length="392" mass="43630">MDYKKLKIPIIMISLPIIFLDVLLPVYTKELGFTTFQLTILISVFSMFQLIMRLILGKVSDKYSRRSIFISSLLCFFIAYFVYAVATELSILLLARVIHGVAGILLTISLYGMITDTKSGFAQKLGSFSSNRNFGGLIGVGLCFFILNRYELLNGWTVLFTACGAVAALAFVYSLVISRASEQQRMTYIPKLVLSPEKRKIWFVNVLFCLLSSMIFALLIPYLQAGFDADIKEIAITFLLPMLVSSFSGSFLGKLGDRIGYRKATTLSVVISFITISTIVFSSSLSIFALLWTIFIISCSTFNLSLDAMFFKRIPEEHIGDAFGKYSIGSNLGMIIGPALGGFVFDTYGPTVPYIIFAVSMALLVPFLLTMLPKDEPYHPVVTIENRTHSHK</sequence>
<keyword evidence="3 6" id="KW-0812">Transmembrane</keyword>
<dbReference type="PANTHER" id="PTHR23526:SF4">
    <property type="entry name" value="INTEGRAL MEMBRANE TRANSPORT PROTEIN"/>
    <property type="match status" value="1"/>
</dbReference>
<dbReference type="Gene3D" id="1.20.1250.20">
    <property type="entry name" value="MFS general substrate transporter like domains"/>
    <property type="match status" value="2"/>
</dbReference>
<dbReference type="AlphaFoldDB" id="A0A1X7HPB6"/>
<dbReference type="InterPro" id="IPR020846">
    <property type="entry name" value="MFS_dom"/>
</dbReference>
<feature type="transmembrane region" description="Helical" evidence="6">
    <location>
        <begin position="156"/>
        <end position="180"/>
    </location>
</feature>
<organism evidence="8 9">
    <name type="scientific">Paenibacillus uliginis N3/975</name>
    <dbReference type="NCBI Taxonomy" id="1313296"/>
    <lineage>
        <taxon>Bacteria</taxon>
        <taxon>Bacillati</taxon>
        <taxon>Bacillota</taxon>
        <taxon>Bacilli</taxon>
        <taxon>Bacillales</taxon>
        <taxon>Paenibacillaceae</taxon>
        <taxon>Paenibacillus</taxon>
    </lineage>
</organism>
<dbReference type="EMBL" id="LT840184">
    <property type="protein sequence ID" value="SMF90243.1"/>
    <property type="molecule type" value="Genomic_DNA"/>
</dbReference>
<dbReference type="InterPro" id="IPR052528">
    <property type="entry name" value="Sugar_transport-like"/>
</dbReference>
<dbReference type="Pfam" id="PF07690">
    <property type="entry name" value="MFS_1"/>
    <property type="match status" value="2"/>
</dbReference>
<name>A0A1X7HPB6_9BACL</name>
<evidence type="ECO:0000313" key="8">
    <source>
        <dbReference type="EMBL" id="SMF90243.1"/>
    </source>
</evidence>
<feature type="transmembrane region" description="Helical" evidence="6">
    <location>
        <begin position="264"/>
        <end position="281"/>
    </location>
</feature>
<dbReference type="CDD" id="cd17325">
    <property type="entry name" value="MFS_MdtG_SLC18_like"/>
    <property type="match status" value="1"/>
</dbReference>
<gene>
    <name evidence="8" type="ORF">SAMN05661091_4948</name>
</gene>
<proteinExistence type="predicted"/>
<evidence type="ECO:0000256" key="4">
    <source>
        <dbReference type="ARBA" id="ARBA00022989"/>
    </source>
</evidence>
<evidence type="ECO:0000256" key="5">
    <source>
        <dbReference type="ARBA" id="ARBA00023136"/>
    </source>
</evidence>
<evidence type="ECO:0000256" key="6">
    <source>
        <dbReference type="SAM" id="Phobius"/>
    </source>
</evidence>
<keyword evidence="9" id="KW-1185">Reference proteome</keyword>
<dbReference type="Proteomes" id="UP000192940">
    <property type="component" value="Chromosome I"/>
</dbReference>
<evidence type="ECO:0000256" key="3">
    <source>
        <dbReference type="ARBA" id="ARBA00022692"/>
    </source>
</evidence>
<feature type="transmembrane region" description="Helical" evidence="6">
    <location>
        <begin position="351"/>
        <end position="369"/>
    </location>
</feature>
<feature type="transmembrane region" description="Helical" evidence="6">
    <location>
        <begin position="92"/>
        <end position="114"/>
    </location>
</feature>
<dbReference type="PANTHER" id="PTHR23526">
    <property type="entry name" value="INTEGRAL MEMBRANE TRANSPORT PROTEIN-RELATED"/>
    <property type="match status" value="1"/>
</dbReference>
<feature type="transmembrane region" description="Helical" evidence="6">
    <location>
        <begin position="326"/>
        <end position="345"/>
    </location>
</feature>
<comment type="subcellular location">
    <subcellularLocation>
        <location evidence="1">Cell membrane</location>
        <topology evidence="1">Multi-pass membrane protein</topology>
    </subcellularLocation>
</comment>
<feature type="transmembrane region" description="Helical" evidence="6">
    <location>
        <begin position="287"/>
        <end position="306"/>
    </location>
</feature>
<dbReference type="InterPro" id="IPR036259">
    <property type="entry name" value="MFS_trans_sf"/>
</dbReference>
<feature type="transmembrane region" description="Helical" evidence="6">
    <location>
        <begin position="201"/>
        <end position="222"/>
    </location>
</feature>
<feature type="transmembrane region" description="Helical" evidence="6">
    <location>
        <begin position="134"/>
        <end position="150"/>
    </location>
</feature>
<dbReference type="RefSeq" id="WP_208915628.1">
    <property type="nucleotide sequence ID" value="NZ_LT840184.1"/>
</dbReference>
<evidence type="ECO:0000256" key="2">
    <source>
        <dbReference type="ARBA" id="ARBA00022448"/>
    </source>
</evidence>
<feature type="transmembrane region" description="Helical" evidence="6">
    <location>
        <begin position="7"/>
        <end position="27"/>
    </location>
</feature>
<keyword evidence="5 6" id="KW-0472">Membrane</keyword>
<feature type="transmembrane region" description="Helical" evidence="6">
    <location>
        <begin position="33"/>
        <end position="56"/>
    </location>
</feature>
<dbReference type="SUPFAM" id="SSF103473">
    <property type="entry name" value="MFS general substrate transporter"/>
    <property type="match status" value="1"/>
</dbReference>
<feature type="transmembrane region" description="Helical" evidence="6">
    <location>
        <begin position="68"/>
        <end position="86"/>
    </location>
</feature>
<keyword evidence="4 6" id="KW-1133">Transmembrane helix</keyword>